<dbReference type="EMBL" id="CM041533">
    <property type="protein sequence ID" value="KAI3374639.1"/>
    <property type="molecule type" value="Genomic_DNA"/>
</dbReference>
<evidence type="ECO:0000313" key="2">
    <source>
        <dbReference type="Proteomes" id="UP000831701"/>
    </source>
</evidence>
<protein>
    <submittedName>
        <fullName evidence="1">Uncharacterized protein</fullName>
    </submittedName>
</protein>
<dbReference type="Proteomes" id="UP000831701">
    <property type="component" value="Chromosome 3"/>
</dbReference>
<name>A0ACB8X3R9_9TELE</name>
<reference evidence="1" key="1">
    <citation type="submission" date="2022-04" db="EMBL/GenBank/DDBJ databases">
        <title>Jade perch genome.</title>
        <authorList>
            <person name="Chao B."/>
        </authorList>
    </citation>
    <scope>NUCLEOTIDE SEQUENCE</scope>
    <source>
        <strain evidence="1">CB-2022</strain>
    </source>
</reference>
<accession>A0ACB8X3R9</accession>
<sequence length="167" mass="18089">MSLEDLDLDFLSDESDYESEKSLSNDEKDDDISNYLDLVYLHSNLMCFQQIYNNNAIIDNESMENGDGLSFNSVGSELALIWDQLDTAGSELVLNAMNGVLEDNSSSSTSSSSLSSAVCHEDGTSPNSADSVPSYIQDFVPLYEEVTSTSSSSSSENADVVDGQMTN</sequence>
<feature type="non-terminal residue" evidence="1">
    <location>
        <position position="167"/>
    </location>
</feature>
<gene>
    <name evidence="1" type="ORF">L3Q82_021213</name>
</gene>
<evidence type="ECO:0000313" key="1">
    <source>
        <dbReference type="EMBL" id="KAI3374639.1"/>
    </source>
</evidence>
<organism evidence="1 2">
    <name type="scientific">Scortum barcoo</name>
    <name type="common">barcoo grunter</name>
    <dbReference type="NCBI Taxonomy" id="214431"/>
    <lineage>
        <taxon>Eukaryota</taxon>
        <taxon>Metazoa</taxon>
        <taxon>Chordata</taxon>
        <taxon>Craniata</taxon>
        <taxon>Vertebrata</taxon>
        <taxon>Euteleostomi</taxon>
        <taxon>Actinopterygii</taxon>
        <taxon>Neopterygii</taxon>
        <taxon>Teleostei</taxon>
        <taxon>Neoteleostei</taxon>
        <taxon>Acanthomorphata</taxon>
        <taxon>Eupercaria</taxon>
        <taxon>Centrarchiformes</taxon>
        <taxon>Terapontoidei</taxon>
        <taxon>Terapontidae</taxon>
        <taxon>Scortum</taxon>
    </lineage>
</organism>
<comment type="caution">
    <text evidence="1">The sequence shown here is derived from an EMBL/GenBank/DDBJ whole genome shotgun (WGS) entry which is preliminary data.</text>
</comment>
<proteinExistence type="predicted"/>
<keyword evidence="2" id="KW-1185">Reference proteome</keyword>